<reference evidence="5" key="1">
    <citation type="journal article" date="2019" name="Int. J. Syst. Evol. Microbiol.">
        <title>The Global Catalogue of Microorganisms (GCM) 10K type strain sequencing project: providing services to taxonomists for standard genome sequencing and annotation.</title>
        <authorList>
            <consortium name="The Broad Institute Genomics Platform"/>
            <consortium name="The Broad Institute Genome Sequencing Center for Infectious Disease"/>
            <person name="Wu L."/>
            <person name="Ma J."/>
        </authorList>
    </citation>
    <scope>NUCLEOTIDE SEQUENCE [LARGE SCALE GENOMIC DNA]</scope>
    <source>
        <strain evidence="5">CCTCC AB 2013263</strain>
    </source>
</reference>
<sequence length="306" mass="33569">MPVREYRQADAQAWLNVVNPALGRSITPEQLRTQDARVKGLNRRWVFEEAGRVLGVARLNEFPFVPAGFVQASVIVAPEERGKGVGGQLAAVLRDALPAATKGLSVSVRDNDPYSLDWAQKRGFRQVAHRFASELDLQAFDPAAFQADLDRAAAQGVTFTTLADADAATLERYLNLHADRLMETPDLNGHARWRLGQVRQTLHLDDDPHPERIFLPVSATGEWLGNTAVVAHGDLAYNELTAIHPQARGRGLALPLKVQAIQAMQQAGLKTMRTNNHSLNAPMLAVNRHLGVVQKTGAFELHLALN</sequence>
<comment type="caution">
    <text evidence="4">The sequence shown here is derived from an EMBL/GenBank/DDBJ whole genome shotgun (WGS) entry which is preliminary data.</text>
</comment>
<dbReference type="Proteomes" id="UP001595748">
    <property type="component" value="Unassembled WGS sequence"/>
</dbReference>
<dbReference type="GO" id="GO:0016746">
    <property type="term" value="F:acyltransferase activity"/>
    <property type="evidence" value="ECO:0007669"/>
    <property type="project" value="UniProtKB-KW"/>
</dbReference>
<dbReference type="CDD" id="cd04301">
    <property type="entry name" value="NAT_SF"/>
    <property type="match status" value="1"/>
</dbReference>
<evidence type="ECO:0000256" key="2">
    <source>
        <dbReference type="ARBA" id="ARBA00023315"/>
    </source>
</evidence>
<dbReference type="PANTHER" id="PTHR43877:SF1">
    <property type="entry name" value="ACETYLTRANSFERASE"/>
    <property type="match status" value="1"/>
</dbReference>
<evidence type="ECO:0000259" key="3">
    <source>
        <dbReference type="PROSITE" id="PS51186"/>
    </source>
</evidence>
<protein>
    <submittedName>
        <fullName evidence="4">GNAT family N-acetyltransferase</fullName>
        <ecNumber evidence="4">2.3.-.-</ecNumber>
    </submittedName>
</protein>
<feature type="domain" description="N-acetyltransferase" evidence="3">
    <location>
        <begin position="1"/>
        <end position="152"/>
    </location>
</feature>
<evidence type="ECO:0000256" key="1">
    <source>
        <dbReference type="ARBA" id="ARBA00022679"/>
    </source>
</evidence>
<evidence type="ECO:0000313" key="5">
    <source>
        <dbReference type="Proteomes" id="UP001595748"/>
    </source>
</evidence>
<dbReference type="InterPro" id="IPR016181">
    <property type="entry name" value="Acyl_CoA_acyltransferase"/>
</dbReference>
<dbReference type="InterPro" id="IPR050832">
    <property type="entry name" value="Bact_Acetyltransf"/>
</dbReference>
<evidence type="ECO:0000313" key="4">
    <source>
        <dbReference type="EMBL" id="MFC3860583.1"/>
    </source>
</evidence>
<gene>
    <name evidence="4" type="ORF">ACFOPQ_07370</name>
</gene>
<keyword evidence="1 4" id="KW-0808">Transferase</keyword>
<dbReference type="InterPro" id="IPR000182">
    <property type="entry name" value="GNAT_dom"/>
</dbReference>
<dbReference type="SUPFAM" id="SSF55729">
    <property type="entry name" value="Acyl-CoA N-acyltransferases (Nat)"/>
    <property type="match status" value="2"/>
</dbReference>
<dbReference type="PROSITE" id="PS51186">
    <property type="entry name" value="GNAT"/>
    <property type="match status" value="1"/>
</dbReference>
<dbReference type="PANTHER" id="PTHR43877">
    <property type="entry name" value="AMINOALKYLPHOSPHONATE N-ACETYLTRANSFERASE-RELATED-RELATED"/>
    <property type="match status" value="1"/>
</dbReference>
<organism evidence="4 5">
    <name type="scientific">Deinococcus antarcticus</name>
    <dbReference type="NCBI Taxonomy" id="1298767"/>
    <lineage>
        <taxon>Bacteria</taxon>
        <taxon>Thermotogati</taxon>
        <taxon>Deinococcota</taxon>
        <taxon>Deinococci</taxon>
        <taxon>Deinococcales</taxon>
        <taxon>Deinococcaceae</taxon>
        <taxon>Deinococcus</taxon>
    </lineage>
</organism>
<keyword evidence="5" id="KW-1185">Reference proteome</keyword>
<dbReference type="Gene3D" id="3.40.630.30">
    <property type="match status" value="1"/>
</dbReference>
<dbReference type="EC" id="2.3.-.-" evidence="4"/>
<dbReference type="EMBL" id="JBHRZF010000081">
    <property type="protein sequence ID" value="MFC3860583.1"/>
    <property type="molecule type" value="Genomic_DNA"/>
</dbReference>
<keyword evidence="2 4" id="KW-0012">Acyltransferase</keyword>
<name>A0ABV8A4F1_9DEIO</name>
<dbReference type="Pfam" id="PF00583">
    <property type="entry name" value="Acetyltransf_1"/>
    <property type="match status" value="1"/>
</dbReference>
<dbReference type="RefSeq" id="WP_380076723.1">
    <property type="nucleotide sequence ID" value="NZ_JBHRZF010000081.1"/>
</dbReference>
<accession>A0ABV8A4F1</accession>
<proteinExistence type="predicted"/>